<name>D7AYT5_NOCDD</name>
<dbReference type="eggNOG" id="COG2114">
    <property type="taxonomic scope" value="Bacteria"/>
</dbReference>
<reference evidence="2 3" key="1">
    <citation type="journal article" date="2010" name="Stand. Genomic Sci.">
        <title>Complete genome sequence of Nocardiopsis dassonvillei type strain (IMRU 509).</title>
        <authorList>
            <person name="Sun H."/>
            <person name="Lapidus A."/>
            <person name="Nolan M."/>
            <person name="Lucas S."/>
            <person name="Del Rio T.G."/>
            <person name="Tice H."/>
            <person name="Cheng J.F."/>
            <person name="Tapia R."/>
            <person name="Han C."/>
            <person name="Goodwin L."/>
            <person name="Pitluck S."/>
            <person name="Pagani I."/>
            <person name="Ivanova N."/>
            <person name="Mavromatis K."/>
            <person name="Mikhailova N."/>
            <person name="Pati A."/>
            <person name="Chen A."/>
            <person name="Palaniappan K."/>
            <person name="Land M."/>
            <person name="Hauser L."/>
            <person name="Chang Y.J."/>
            <person name="Jeffries C.D."/>
            <person name="Djao O.D."/>
            <person name="Rohde M."/>
            <person name="Sikorski J."/>
            <person name="Goker M."/>
            <person name="Woyke T."/>
            <person name="Bristow J."/>
            <person name="Eisen J.A."/>
            <person name="Markowitz V."/>
            <person name="Hugenholtz P."/>
            <person name="Kyrpides N.C."/>
            <person name="Klenk H.P."/>
        </authorList>
    </citation>
    <scope>NUCLEOTIDE SEQUENCE [LARGE SCALE GENOMIC DNA]</scope>
    <source>
        <strain evidence="3">ATCC 23218 / DSM 43111 / CIP 107115 / JCM 7437 / KCTC 9190 / NBRC 14626 / NCTC 10488 / NRRL B-5397 / IMRU 509</strain>
    </source>
</reference>
<dbReference type="EMBL" id="CP002040">
    <property type="protein sequence ID" value="ADH68097.1"/>
    <property type="molecule type" value="Genomic_DNA"/>
</dbReference>
<gene>
    <name evidence="2" type="ordered locus">Ndas_2682</name>
</gene>
<dbReference type="STRING" id="446468.Ndas_2682"/>
<dbReference type="AlphaFoldDB" id="D7AYT5"/>
<proteinExistence type="predicted"/>
<feature type="region of interest" description="Disordered" evidence="1">
    <location>
        <begin position="209"/>
        <end position="282"/>
    </location>
</feature>
<sequence length="282" mass="30353">MEIDLSRIGKSEPLPPYRAVLAVDMEKFSASSARHQQSIGRLIPQVLEEAFTHADMLPVWKDARFPRHSGDGYVMGAEPEHLPYLISPFLEELQKALERIQPYLAALDRNLRMRLRASIDVGPLPDTGDGSGIDAMGEAMISTHRLLDSEPVRRELEASDPDTTLLATIVSRRVYEDVVLGGFAPVRASRWRPVHASVPSKDFQAEGYLFVPTPSRGPGAHAEPEEVPAPERDRRPAGPSPAAPGGTAPTTGNSVGHNDRGQVVQAGTVNGGVSFGGASDAS</sequence>
<evidence type="ECO:0008006" key="4">
    <source>
        <dbReference type="Google" id="ProtNLM"/>
    </source>
</evidence>
<evidence type="ECO:0000313" key="2">
    <source>
        <dbReference type="EMBL" id="ADH68097.1"/>
    </source>
</evidence>
<organism evidence="2 3">
    <name type="scientific">Nocardiopsis dassonvillei (strain ATCC 23218 / DSM 43111 / CIP 107115 / JCM 7437 / KCTC 9190 / NBRC 14626 / NCTC 10488 / NRRL B-5397 / IMRU 509)</name>
    <name type="common">Actinomadura dassonvillei</name>
    <dbReference type="NCBI Taxonomy" id="446468"/>
    <lineage>
        <taxon>Bacteria</taxon>
        <taxon>Bacillati</taxon>
        <taxon>Actinomycetota</taxon>
        <taxon>Actinomycetes</taxon>
        <taxon>Streptosporangiales</taxon>
        <taxon>Nocardiopsidaceae</taxon>
        <taxon>Nocardiopsis</taxon>
    </lineage>
</organism>
<dbReference type="RefSeq" id="WP_013153704.1">
    <property type="nucleotide sequence ID" value="NC_014210.1"/>
</dbReference>
<dbReference type="OrthoDB" id="3424167at2"/>
<accession>D7AYT5</accession>
<evidence type="ECO:0000313" key="3">
    <source>
        <dbReference type="Proteomes" id="UP000002219"/>
    </source>
</evidence>
<dbReference type="KEGG" id="nda:Ndas_2682"/>
<evidence type="ECO:0000256" key="1">
    <source>
        <dbReference type="SAM" id="MobiDB-lite"/>
    </source>
</evidence>
<protein>
    <recommendedName>
        <fullName evidence="4">Guanylate cyclase domain-containing protein</fullName>
    </recommendedName>
</protein>
<keyword evidence="3" id="KW-1185">Reference proteome</keyword>
<dbReference type="HOGENOM" id="CLU_062798_0_0_11"/>
<feature type="compositionally biased region" description="Low complexity" evidence="1">
    <location>
        <begin position="243"/>
        <end position="252"/>
    </location>
</feature>
<dbReference type="GeneID" id="91485247"/>
<dbReference type="Proteomes" id="UP000002219">
    <property type="component" value="Chromosome 1"/>
</dbReference>